<sequence length="22" mass="2271">AKKIAAHPLCPSDLADRPQPAA</sequence>
<gene>
    <name evidence="2" type="ORF">LCGC14_3068130</name>
</gene>
<reference evidence="2" key="1">
    <citation type="journal article" date="2015" name="Nature">
        <title>Complex archaea that bridge the gap between prokaryotes and eukaryotes.</title>
        <authorList>
            <person name="Spang A."/>
            <person name="Saw J.H."/>
            <person name="Jorgensen S.L."/>
            <person name="Zaremba-Niedzwiedzka K."/>
            <person name="Martijn J."/>
            <person name="Lind A.E."/>
            <person name="van Eijk R."/>
            <person name="Schleper C."/>
            <person name="Guy L."/>
            <person name="Ettema T.J."/>
        </authorList>
    </citation>
    <scope>NUCLEOTIDE SEQUENCE</scope>
</reference>
<dbReference type="EMBL" id="LAZR01065167">
    <property type="protein sequence ID" value="KKK56080.1"/>
    <property type="molecule type" value="Genomic_DNA"/>
</dbReference>
<protein>
    <submittedName>
        <fullName evidence="2">Uncharacterized protein</fullName>
    </submittedName>
</protein>
<feature type="non-terminal residue" evidence="2">
    <location>
        <position position="1"/>
    </location>
</feature>
<evidence type="ECO:0000256" key="1">
    <source>
        <dbReference type="SAM" id="MobiDB-lite"/>
    </source>
</evidence>
<feature type="region of interest" description="Disordered" evidence="1">
    <location>
        <begin position="1"/>
        <end position="22"/>
    </location>
</feature>
<accession>A0A0F8X569</accession>
<organism evidence="2">
    <name type="scientific">marine sediment metagenome</name>
    <dbReference type="NCBI Taxonomy" id="412755"/>
    <lineage>
        <taxon>unclassified sequences</taxon>
        <taxon>metagenomes</taxon>
        <taxon>ecological metagenomes</taxon>
    </lineage>
</organism>
<dbReference type="AlphaFoldDB" id="A0A0F8X569"/>
<evidence type="ECO:0000313" key="2">
    <source>
        <dbReference type="EMBL" id="KKK56080.1"/>
    </source>
</evidence>
<proteinExistence type="predicted"/>
<comment type="caution">
    <text evidence="2">The sequence shown here is derived from an EMBL/GenBank/DDBJ whole genome shotgun (WGS) entry which is preliminary data.</text>
</comment>
<name>A0A0F8X569_9ZZZZ</name>